<gene>
    <name evidence="2" type="ORF">SDC9_92697</name>
</gene>
<dbReference type="PROSITE" id="PS50994">
    <property type="entry name" value="INTEGRASE"/>
    <property type="match status" value="1"/>
</dbReference>
<dbReference type="InterPro" id="IPR036397">
    <property type="entry name" value="RNaseH_sf"/>
</dbReference>
<organism evidence="2">
    <name type="scientific">bioreactor metagenome</name>
    <dbReference type="NCBI Taxonomy" id="1076179"/>
    <lineage>
        <taxon>unclassified sequences</taxon>
        <taxon>metagenomes</taxon>
        <taxon>ecological metagenomes</taxon>
    </lineage>
</organism>
<comment type="caution">
    <text evidence="2">The sequence shown here is derived from an EMBL/GenBank/DDBJ whole genome shotgun (WGS) entry which is preliminary data.</text>
</comment>
<accession>A0A645A592</accession>
<dbReference type="PANTHER" id="PTHR35004:SF6">
    <property type="entry name" value="TRANSPOSASE"/>
    <property type="match status" value="1"/>
</dbReference>
<dbReference type="GO" id="GO:0015074">
    <property type="term" value="P:DNA integration"/>
    <property type="evidence" value="ECO:0007669"/>
    <property type="project" value="InterPro"/>
</dbReference>
<sequence>MKGYIVYSKIQQLKEKGFKKATVARTLCVNRRTVDHYWNMAPEVFEAEQSKICRQKMLANYQDIILKWMFEYSSLSAAQVCDWLKEHYQANFSERTVSRYVKDLRGAYNIKKQPEPRSYEAVPERPMGKQVQVDFGEKWIRNIHGSKIKVYCAAFVLACSRYKYAELQSRPYKAVDLVAACHRCFSYLGGMPEEMVLDQDSIVCVSENNGDIIHTYEFERFRQDTKLSIYMCRGADPESKGMVENTVKYIKGNFLENRLYIDDAALCAGCLAWLERTANAKVHGTTKKIPAEVFKSEREFLRPLVASVNNVTTRIIRNVRKDNTIIYNSNRYSVPFGTCNKEPEVQIIAADGILKISNMTDEAICEHKIATGRGLLIQSTSHRRDRTSGLDKMQNELNNILHNSANVFLEIIRQEKSRYARDQFCLLQTMHDQYGTEAVLEAVAFCNGSKLYSVNYVRDYLLHRAIPLVPQVKPLLPVKDSKYHVSTEKRALDVYAKAGETCGNAI</sequence>
<dbReference type="Gene3D" id="3.30.420.10">
    <property type="entry name" value="Ribonuclease H-like superfamily/Ribonuclease H"/>
    <property type="match status" value="1"/>
</dbReference>
<dbReference type="GO" id="GO:0003676">
    <property type="term" value="F:nucleic acid binding"/>
    <property type="evidence" value="ECO:0007669"/>
    <property type="project" value="InterPro"/>
</dbReference>
<feature type="domain" description="Integrase catalytic" evidence="1">
    <location>
        <begin position="122"/>
        <end position="298"/>
    </location>
</feature>
<reference evidence="2" key="1">
    <citation type="submission" date="2019-08" db="EMBL/GenBank/DDBJ databases">
        <authorList>
            <person name="Kucharzyk K."/>
            <person name="Murdoch R.W."/>
            <person name="Higgins S."/>
            <person name="Loffler F."/>
        </authorList>
    </citation>
    <scope>NUCLEOTIDE SEQUENCE</scope>
</reference>
<dbReference type="AlphaFoldDB" id="A0A645A592"/>
<name>A0A645A592_9ZZZZ</name>
<evidence type="ECO:0000313" key="2">
    <source>
        <dbReference type="EMBL" id="MPM46003.1"/>
    </source>
</evidence>
<dbReference type="PANTHER" id="PTHR35004">
    <property type="entry name" value="TRANSPOSASE RV3428C-RELATED"/>
    <property type="match status" value="1"/>
</dbReference>
<dbReference type="EMBL" id="VSSQ01011102">
    <property type="protein sequence ID" value="MPM46003.1"/>
    <property type="molecule type" value="Genomic_DNA"/>
</dbReference>
<proteinExistence type="predicted"/>
<dbReference type="InterPro" id="IPR012337">
    <property type="entry name" value="RNaseH-like_sf"/>
</dbReference>
<evidence type="ECO:0000259" key="1">
    <source>
        <dbReference type="PROSITE" id="PS50994"/>
    </source>
</evidence>
<dbReference type="NCBIfam" id="NF033546">
    <property type="entry name" value="transpos_IS21"/>
    <property type="match status" value="1"/>
</dbReference>
<dbReference type="SUPFAM" id="SSF53098">
    <property type="entry name" value="Ribonuclease H-like"/>
    <property type="match status" value="1"/>
</dbReference>
<protein>
    <recommendedName>
        <fullName evidence="1">Integrase catalytic domain-containing protein</fullName>
    </recommendedName>
</protein>
<dbReference type="InterPro" id="IPR001584">
    <property type="entry name" value="Integrase_cat-core"/>
</dbReference>